<accession>A0A952AJB3</accession>
<organism evidence="1 2">
    <name type="scientific">Candidatus Dojkabacteria bacterium</name>
    <dbReference type="NCBI Taxonomy" id="2099670"/>
    <lineage>
        <taxon>Bacteria</taxon>
        <taxon>Candidatus Dojkabacteria</taxon>
    </lineage>
</organism>
<name>A0A952AJB3_9BACT</name>
<sequence length="87" mass="10077">ITLGWILKKNIDVSEIKEFSNFEEPLFYTWGIKPLANGWIYSVDGYKAVKIILRDDTVYVIGTKNPEELIQTLQSVTRNKVEIKKES</sequence>
<proteinExistence type="predicted"/>
<evidence type="ECO:0000313" key="1">
    <source>
        <dbReference type="EMBL" id="MBW7954186.1"/>
    </source>
</evidence>
<dbReference type="EMBL" id="JACFOF010000029">
    <property type="protein sequence ID" value="MBW7954186.1"/>
    <property type="molecule type" value="Genomic_DNA"/>
</dbReference>
<gene>
    <name evidence="1" type="ORF">H3C67_05405</name>
</gene>
<protein>
    <submittedName>
        <fullName evidence="1">Uncharacterized protein</fullName>
    </submittedName>
</protein>
<dbReference type="AlphaFoldDB" id="A0A952AJB3"/>
<evidence type="ECO:0000313" key="2">
    <source>
        <dbReference type="Proteomes" id="UP000781173"/>
    </source>
</evidence>
<comment type="caution">
    <text evidence="1">The sequence shown here is derived from an EMBL/GenBank/DDBJ whole genome shotgun (WGS) entry which is preliminary data.</text>
</comment>
<reference evidence="1" key="1">
    <citation type="journal article" date="2022" name="ISME J.">
        <title>A general approach to explore prokaryotic protein glycosylation reveals the unique surface layer modulation of an anammox bacterium.</title>
        <authorList>
            <person name="Pabst M."/>
            <person name="Grouzdev D.S."/>
            <person name="Lawson C.E."/>
            <person name="Kleikamp H.B.C."/>
            <person name="de Ram C."/>
            <person name="Louwen R."/>
            <person name="Lin Y.M."/>
            <person name="Lucker S."/>
            <person name="van Loosdrecht M.C.M."/>
            <person name="Laureni M."/>
        </authorList>
    </citation>
    <scope>NUCLEOTIDE SEQUENCE</scope>
    <source>
        <strain evidence="1">BROCD043</strain>
    </source>
</reference>
<dbReference type="Proteomes" id="UP000781173">
    <property type="component" value="Unassembled WGS sequence"/>
</dbReference>
<feature type="non-terminal residue" evidence="1">
    <location>
        <position position="1"/>
    </location>
</feature>